<gene>
    <name evidence="4" type="ORF">NEE01_05320</name>
</gene>
<organism evidence="4 5">
    <name type="scientific">Sphingomonas lycopersici</name>
    <dbReference type="NCBI Taxonomy" id="2951807"/>
    <lineage>
        <taxon>Bacteria</taxon>
        <taxon>Pseudomonadati</taxon>
        <taxon>Pseudomonadota</taxon>
        <taxon>Alphaproteobacteria</taxon>
        <taxon>Sphingomonadales</taxon>
        <taxon>Sphingomonadaceae</taxon>
        <taxon>Sphingomonas</taxon>
    </lineage>
</organism>
<feature type="chain" id="PRO_5041437697" evidence="1">
    <location>
        <begin position="23"/>
        <end position="240"/>
    </location>
</feature>
<feature type="signal peptide" evidence="1">
    <location>
        <begin position="1"/>
        <end position="22"/>
    </location>
</feature>
<dbReference type="PANTHER" id="PTHR35535">
    <property type="entry name" value="HEAT SHOCK PROTEIN HSLJ"/>
    <property type="match status" value="1"/>
</dbReference>
<dbReference type="InterPro" id="IPR025485">
    <property type="entry name" value="DUF4377"/>
</dbReference>
<dbReference type="Gene3D" id="2.40.128.270">
    <property type="match status" value="1"/>
</dbReference>
<evidence type="ECO:0000313" key="5">
    <source>
        <dbReference type="Proteomes" id="UP001165565"/>
    </source>
</evidence>
<name>A0AA41Z777_9SPHN</name>
<accession>A0AA41Z777</accession>
<proteinExistence type="predicted"/>
<dbReference type="EMBL" id="JANFAV010000002">
    <property type="protein sequence ID" value="MCW6534203.1"/>
    <property type="molecule type" value="Genomic_DNA"/>
</dbReference>
<dbReference type="Pfam" id="PF03724">
    <property type="entry name" value="META"/>
    <property type="match status" value="1"/>
</dbReference>
<sequence length="240" mass="25935">MKLIDRTGAMMLGLAVVLAAGAADVAPASAKGAAARLAAQHWDLVAWSGRALPQGKPLRLDFDAANGRFSSDTGCNRTGGAFRVGRDTLRFGDGKRGFASTLMACPPPAMATERAYVDALSAVTRYRLAGHQLVLRTAKGATLTYRAAHKPAADAPRKLVYVSAETRPCSGVGRMTCLQIREKPGDRWQLHYGGIEGFTPHPGIEYRLRIIEEKIANPPADASSIRWTLDQVIEQRVVRR</sequence>
<reference evidence="4" key="1">
    <citation type="submission" date="2022-06" db="EMBL/GenBank/DDBJ databases">
        <title>Sphingomonas sp. nov. isolated from rhizosphere soil of tomato.</title>
        <authorList>
            <person name="Dong H."/>
            <person name="Gao R."/>
        </authorList>
    </citation>
    <scope>NUCLEOTIDE SEQUENCE</scope>
    <source>
        <strain evidence="4">MMSM24</strain>
    </source>
</reference>
<feature type="domain" description="DUF306" evidence="2">
    <location>
        <begin position="35"/>
        <end position="144"/>
    </location>
</feature>
<comment type="caution">
    <text evidence="4">The sequence shown here is derived from an EMBL/GenBank/DDBJ whole genome shotgun (WGS) entry which is preliminary data.</text>
</comment>
<dbReference type="InterPro" id="IPR005184">
    <property type="entry name" value="DUF306_Meta_HslJ"/>
</dbReference>
<evidence type="ECO:0000259" key="2">
    <source>
        <dbReference type="Pfam" id="PF03724"/>
    </source>
</evidence>
<evidence type="ECO:0000259" key="3">
    <source>
        <dbReference type="Pfam" id="PF14302"/>
    </source>
</evidence>
<keyword evidence="5" id="KW-1185">Reference proteome</keyword>
<dbReference type="Pfam" id="PF14302">
    <property type="entry name" value="DUF4377"/>
    <property type="match status" value="1"/>
</dbReference>
<dbReference type="InterPro" id="IPR053147">
    <property type="entry name" value="Hsp_HslJ-like"/>
</dbReference>
<evidence type="ECO:0000256" key="1">
    <source>
        <dbReference type="SAM" id="SignalP"/>
    </source>
</evidence>
<dbReference type="AlphaFoldDB" id="A0AA41Z777"/>
<dbReference type="PANTHER" id="PTHR35535:SF1">
    <property type="entry name" value="HEAT SHOCK PROTEIN HSLJ"/>
    <property type="match status" value="1"/>
</dbReference>
<dbReference type="RefSeq" id="WP_265268141.1">
    <property type="nucleotide sequence ID" value="NZ_JANFAV010000002.1"/>
</dbReference>
<protein>
    <submittedName>
        <fullName evidence="4">META and DUF4377 domain-containing protein</fullName>
    </submittedName>
</protein>
<evidence type="ECO:0000313" key="4">
    <source>
        <dbReference type="EMBL" id="MCW6534203.1"/>
    </source>
</evidence>
<keyword evidence="1" id="KW-0732">Signal</keyword>
<dbReference type="InterPro" id="IPR038670">
    <property type="entry name" value="HslJ-like_sf"/>
</dbReference>
<feature type="domain" description="DUF4377" evidence="3">
    <location>
        <begin position="161"/>
        <end position="235"/>
    </location>
</feature>
<dbReference type="Proteomes" id="UP001165565">
    <property type="component" value="Unassembled WGS sequence"/>
</dbReference>